<keyword evidence="3" id="KW-1185">Reference proteome</keyword>
<evidence type="ECO:0000256" key="1">
    <source>
        <dbReference type="SAM" id="MobiDB-lite"/>
    </source>
</evidence>
<dbReference type="AlphaFoldDB" id="A0A4S2KW38"/>
<dbReference type="EMBL" id="QBLH01000889">
    <property type="protein sequence ID" value="TGZ53846.1"/>
    <property type="molecule type" value="Genomic_DNA"/>
</dbReference>
<proteinExistence type="predicted"/>
<comment type="caution">
    <text evidence="2">The sequence shown here is derived from an EMBL/GenBank/DDBJ whole genome shotgun (WGS) entry which is preliminary data.</text>
</comment>
<accession>A0A4S2KW38</accession>
<gene>
    <name evidence="2" type="ORF">DBV15_01834</name>
</gene>
<feature type="non-terminal residue" evidence="2">
    <location>
        <position position="1"/>
    </location>
</feature>
<feature type="non-terminal residue" evidence="2">
    <location>
        <position position="150"/>
    </location>
</feature>
<name>A0A4S2KW38_9HYME</name>
<reference evidence="2 3" key="1">
    <citation type="journal article" date="2019" name="Philos. Trans. R. Soc. Lond., B, Biol. Sci.">
        <title>Ant behaviour and brain gene expression of defending hosts depend on the ecological success of the intruding social parasite.</title>
        <authorList>
            <person name="Kaur R."/>
            <person name="Stoldt M."/>
            <person name="Jongepier E."/>
            <person name="Feldmeyer B."/>
            <person name="Menzel F."/>
            <person name="Bornberg-Bauer E."/>
            <person name="Foitzik S."/>
        </authorList>
    </citation>
    <scope>NUCLEOTIDE SEQUENCE [LARGE SCALE GENOMIC DNA]</scope>
    <source>
        <tissue evidence="2">Whole body</tissue>
    </source>
</reference>
<organism evidence="2 3">
    <name type="scientific">Temnothorax longispinosus</name>
    <dbReference type="NCBI Taxonomy" id="300112"/>
    <lineage>
        <taxon>Eukaryota</taxon>
        <taxon>Metazoa</taxon>
        <taxon>Ecdysozoa</taxon>
        <taxon>Arthropoda</taxon>
        <taxon>Hexapoda</taxon>
        <taxon>Insecta</taxon>
        <taxon>Pterygota</taxon>
        <taxon>Neoptera</taxon>
        <taxon>Endopterygota</taxon>
        <taxon>Hymenoptera</taxon>
        <taxon>Apocrita</taxon>
        <taxon>Aculeata</taxon>
        <taxon>Formicoidea</taxon>
        <taxon>Formicidae</taxon>
        <taxon>Myrmicinae</taxon>
        <taxon>Temnothorax</taxon>
    </lineage>
</organism>
<feature type="compositionally biased region" description="Basic and acidic residues" evidence="1">
    <location>
        <begin position="66"/>
        <end position="92"/>
    </location>
</feature>
<feature type="region of interest" description="Disordered" evidence="1">
    <location>
        <begin position="1"/>
        <end position="25"/>
    </location>
</feature>
<evidence type="ECO:0000313" key="2">
    <source>
        <dbReference type="EMBL" id="TGZ53846.1"/>
    </source>
</evidence>
<protein>
    <submittedName>
        <fullName evidence="2">Uncharacterized protein</fullName>
    </submittedName>
</protein>
<dbReference type="Proteomes" id="UP000310200">
    <property type="component" value="Unassembled WGS sequence"/>
</dbReference>
<sequence>SEQCSGADVSTTDREVPSPHPTHVRNNRILIEYKQSGERQQEKVAHGNMEEALCKPPVQSSCRSVRGIERQEYVRGRRDGGRGEGEREGDRRATRKKRGIRDFVCLPVRPSEPEGTSAAANLEEELGRETNTSAEKRRRERKGGIVRIVG</sequence>
<feature type="region of interest" description="Disordered" evidence="1">
    <location>
        <begin position="65"/>
        <end position="150"/>
    </location>
</feature>
<feature type="compositionally biased region" description="Polar residues" evidence="1">
    <location>
        <begin position="1"/>
        <end position="10"/>
    </location>
</feature>
<evidence type="ECO:0000313" key="3">
    <source>
        <dbReference type="Proteomes" id="UP000310200"/>
    </source>
</evidence>